<dbReference type="InterPro" id="IPR020026">
    <property type="entry name" value="PseC"/>
</dbReference>
<dbReference type="EMBL" id="RJUL01000009">
    <property type="protein sequence ID" value="ROQ22594.1"/>
    <property type="molecule type" value="Genomic_DNA"/>
</dbReference>
<dbReference type="Gene3D" id="3.40.640.10">
    <property type="entry name" value="Type I PLP-dependent aspartate aminotransferase-like (Major domain)"/>
    <property type="match status" value="1"/>
</dbReference>
<dbReference type="NCBIfam" id="TIGR03588">
    <property type="entry name" value="PseC"/>
    <property type="match status" value="1"/>
</dbReference>
<dbReference type="InterPro" id="IPR015422">
    <property type="entry name" value="PyrdxlP-dep_Trfase_small"/>
</dbReference>
<dbReference type="InterPro" id="IPR000653">
    <property type="entry name" value="DegT/StrS_aminotransferase"/>
</dbReference>
<dbReference type="Proteomes" id="UP000268033">
    <property type="component" value="Unassembled WGS sequence"/>
</dbReference>
<accession>A0A3N1NS17</accession>
<evidence type="ECO:0000256" key="2">
    <source>
        <dbReference type="ARBA" id="ARBA00037999"/>
    </source>
</evidence>
<comment type="similarity">
    <text evidence="2 5">Belongs to the DegT/DnrJ/EryC1 family.</text>
</comment>
<dbReference type="PIRSF" id="PIRSF000390">
    <property type="entry name" value="PLP_StrS"/>
    <property type="match status" value="1"/>
</dbReference>
<dbReference type="Gene3D" id="3.90.1150.10">
    <property type="entry name" value="Aspartate Aminotransferase, domain 1"/>
    <property type="match status" value="1"/>
</dbReference>
<dbReference type="PANTHER" id="PTHR30244">
    <property type="entry name" value="TRANSAMINASE"/>
    <property type="match status" value="1"/>
</dbReference>
<dbReference type="PANTHER" id="PTHR30244:SF34">
    <property type="entry name" value="DTDP-4-AMINO-4,6-DIDEOXYGALACTOSE TRANSAMINASE"/>
    <property type="match status" value="1"/>
</dbReference>
<evidence type="ECO:0000313" key="6">
    <source>
        <dbReference type="EMBL" id="ROQ22594.1"/>
    </source>
</evidence>
<feature type="active site" description="Proton acceptor" evidence="3">
    <location>
        <position position="188"/>
    </location>
</feature>
<evidence type="ECO:0000313" key="7">
    <source>
        <dbReference type="Proteomes" id="UP000268033"/>
    </source>
</evidence>
<name>A0A3N1NS17_9GAMM</name>
<dbReference type="SUPFAM" id="SSF53383">
    <property type="entry name" value="PLP-dependent transferases"/>
    <property type="match status" value="1"/>
</dbReference>
<proteinExistence type="inferred from homology"/>
<dbReference type="STRING" id="584787.GCA_001247655_01425"/>
<dbReference type="RefSeq" id="WP_123422276.1">
    <property type="nucleotide sequence ID" value="NZ_RJUL01000009.1"/>
</dbReference>
<dbReference type="InterPro" id="IPR015421">
    <property type="entry name" value="PyrdxlP-dep_Trfase_major"/>
</dbReference>
<organism evidence="6 7">
    <name type="scientific">Gallaecimonas pentaromativorans</name>
    <dbReference type="NCBI Taxonomy" id="584787"/>
    <lineage>
        <taxon>Bacteria</taxon>
        <taxon>Pseudomonadati</taxon>
        <taxon>Pseudomonadota</taxon>
        <taxon>Gammaproteobacteria</taxon>
        <taxon>Enterobacterales</taxon>
        <taxon>Gallaecimonadaceae</taxon>
        <taxon>Gallaecimonas</taxon>
    </lineage>
</organism>
<evidence type="ECO:0000256" key="1">
    <source>
        <dbReference type="ARBA" id="ARBA00022898"/>
    </source>
</evidence>
<dbReference type="Pfam" id="PF01041">
    <property type="entry name" value="DegT_DnrJ_EryC1"/>
    <property type="match status" value="1"/>
</dbReference>
<evidence type="ECO:0000256" key="3">
    <source>
        <dbReference type="PIRSR" id="PIRSR000390-1"/>
    </source>
</evidence>
<evidence type="ECO:0000256" key="5">
    <source>
        <dbReference type="RuleBase" id="RU004508"/>
    </source>
</evidence>
<gene>
    <name evidence="6" type="ORF">EDC28_10980</name>
</gene>
<dbReference type="AlphaFoldDB" id="A0A3N1NS17"/>
<reference evidence="6 7" key="1">
    <citation type="submission" date="2018-11" db="EMBL/GenBank/DDBJ databases">
        <title>Genomic Encyclopedia of Type Strains, Phase IV (KMG-IV): sequencing the most valuable type-strain genomes for metagenomic binning, comparative biology and taxonomic classification.</title>
        <authorList>
            <person name="Goeker M."/>
        </authorList>
    </citation>
    <scope>NUCLEOTIDE SEQUENCE [LARGE SCALE GENOMIC DNA]</scope>
    <source>
        <strain evidence="6 7">DSM 21945</strain>
    </source>
</reference>
<feature type="modified residue" description="N6-(pyridoxal phosphate)lysine" evidence="4">
    <location>
        <position position="188"/>
    </location>
</feature>
<protein>
    <submittedName>
        <fullName evidence="6">UDP-4-amino-4, 6-dideoxy-N-acetyl-beta-L-altrosamine transaminase</fullName>
    </submittedName>
</protein>
<dbReference type="CDD" id="cd00616">
    <property type="entry name" value="AHBA_syn"/>
    <property type="match status" value="1"/>
</dbReference>
<evidence type="ECO:0000256" key="4">
    <source>
        <dbReference type="PIRSR" id="PIRSR000390-2"/>
    </source>
</evidence>
<keyword evidence="7" id="KW-1185">Reference proteome</keyword>
<dbReference type="GO" id="GO:0000271">
    <property type="term" value="P:polysaccharide biosynthetic process"/>
    <property type="evidence" value="ECO:0007669"/>
    <property type="project" value="TreeGrafter"/>
</dbReference>
<keyword evidence="1 4" id="KW-0663">Pyridoxal phosphate</keyword>
<dbReference type="InterPro" id="IPR015424">
    <property type="entry name" value="PyrdxlP-dep_Trfase"/>
</dbReference>
<dbReference type="GO" id="GO:0030170">
    <property type="term" value="F:pyridoxal phosphate binding"/>
    <property type="evidence" value="ECO:0007669"/>
    <property type="project" value="TreeGrafter"/>
</dbReference>
<dbReference type="GO" id="GO:0008483">
    <property type="term" value="F:transaminase activity"/>
    <property type="evidence" value="ECO:0007669"/>
    <property type="project" value="TreeGrafter"/>
</dbReference>
<sequence>MIPYGRQHIDNDDIQAVLEVLSSDFLTQGPLVPRFEQAIAQFCGANYAVAVNSATSALHLACLALELGPGDRLWTSAVSFVASANCGRYCASEVDFVDVEPLTGNICLKALSAKLGEAERQGTLPKVLVVVHLAGQSVDMAALGALTRPYDIRIIEDASHALGAYDGADRVGQCRHSDICVFSFHPVKPITSGEGGMAVTQNPVLAERISSLRSHGITRDVQKMPSAPDGDWYYAMTELGFNYRLTDIGAALGLSQLHKLPGFMAKRQALAANYDKALPTPWQPLAINAPAHCAYHLYVVRYPGISLSQKAEKFSALRSAGIGVNLHYIPIPNQPYYQSLGQNPAHYPGAQQYYREALTLPLFVDMTDAQQQQVLESLR</sequence>
<comment type="caution">
    <text evidence="6">The sequence shown here is derived from an EMBL/GenBank/DDBJ whole genome shotgun (WGS) entry which is preliminary data.</text>
</comment>